<evidence type="ECO:0000256" key="4">
    <source>
        <dbReference type="ARBA" id="ARBA00023315"/>
    </source>
</evidence>
<dbReference type="InterPro" id="IPR011004">
    <property type="entry name" value="Trimer_LpxA-like_sf"/>
</dbReference>
<comment type="similarity">
    <text evidence="1">Belongs to the transferase hexapeptide repeat family.</text>
</comment>
<keyword evidence="2 6" id="KW-0808">Transferase</keyword>
<accession>A0A1H2QDZ6</accession>
<dbReference type="CDD" id="cd03360">
    <property type="entry name" value="LbH_AT_putative"/>
    <property type="match status" value="1"/>
</dbReference>
<organism evidence="6 7">
    <name type="scientific">Thiocapsa roseopersicina</name>
    <dbReference type="NCBI Taxonomy" id="1058"/>
    <lineage>
        <taxon>Bacteria</taxon>
        <taxon>Pseudomonadati</taxon>
        <taxon>Pseudomonadota</taxon>
        <taxon>Gammaproteobacteria</taxon>
        <taxon>Chromatiales</taxon>
        <taxon>Chromatiaceae</taxon>
        <taxon>Thiocapsa</taxon>
    </lineage>
</organism>
<keyword evidence="3" id="KW-0677">Repeat</keyword>
<dbReference type="GO" id="GO:0016746">
    <property type="term" value="F:acyltransferase activity"/>
    <property type="evidence" value="ECO:0007669"/>
    <property type="project" value="UniProtKB-KW"/>
</dbReference>
<evidence type="ECO:0000256" key="2">
    <source>
        <dbReference type="ARBA" id="ARBA00022679"/>
    </source>
</evidence>
<protein>
    <submittedName>
        <fullName evidence="6">Sugar O-acyltransferase, sialic acid O-acetyltransferase NeuD family</fullName>
    </submittedName>
</protein>
<feature type="binding site" evidence="5">
    <location>
        <position position="188"/>
    </location>
    <ligand>
        <name>acetyl-CoA</name>
        <dbReference type="ChEBI" id="CHEBI:57288"/>
    </ligand>
</feature>
<dbReference type="STRING" id="1058.SAMN05421783_101222"/>
<dbReference type="Pfam" id="PF00132">
    <property type="entry name" value="Hexapep"/>
    <property type="match status" value="1"/>
</dbReference>
<evidence type="ECO:0000313" key="6">
    <source>
        <dbReference type="EMBL" id="SDW05028.1"/>
    </source>
</evidence>
<dbReference type="InterPro" id="IPR020019">
    <property type="entry name" value="AcTrfase_PglD-like"/>
</dbReference>
<dbReference type="Gene3D" id="2.160.10.10">
    <property type="entry name" value="Hexapeptide repeat proteins"/>
    <property type="match status" value="1"/>
</dbReference>
<dbReference type="RefSeq" id="WP_093027273.1">
    <property type="nucleotide sequence ID" value="NZ_FNNZ01000001.1"/>
</dbReference>
<evidence type="ECO:0000256" key="3">
    <source>
        <dbReference type="ARBA" id="ARBA00022737"/>
    </source>
</evidence>
<name>A0A1H2QDZ6_THIRO</name>
<dbReference type="InterPro" id="IPR018357">
    <property type="entry name" value="Hexapep_transf_CS"/>
</dbReference>
<dbReference type="PROSITE" id="PS00101">
    <property type="entry name" value="HEXAPEP_TRANSFERASES"/>
    <property type="match status" value="1"/>
</dbReference>
<dbReference type="PANTHER" id="PTHR43300:SF7">
    <property type="entry name" value="UDP-N-ACETYLBACILLOSAMINE N-ACETYLTRANSFERASE"/>
    <property type="match status" value="1"/>
</dbReference>
<evidence type="ECO:0000313" key="7">
    <source>
        <dbReference type="Proteomes" id="UP000198816"/>
    </source>
</evidence>
<feature type="binding site" evidence="5">
    <location>
        <position position="70"/>
    </location>
    <ligand>
        <name>substrate</name>
    </ligand>
</feature>
<dbReference type="Proteomes" id="UP000198816">
    <property type="component" value="Unassembled WGS sequence"/>
</dbReference>
<gene>
    <name evidence="6" type="ORF">SAMN05421783_101222</name>
</gene>
<proteinExistence type="inferred from homology"/>
<evidence type="ECO:0000256" key="1">
    <source>
        <dbReference type="ARBA" id="ARBA00007274"/>
    </source>
</evidence>
<dbReference type="PANTHER" id="PTHR43300">
    <property type="entry name" value="ACETYLTRANSFERASE"/>
    <property type="match status" value="1"/>
</dbReference>
<dbReference type="InterPro" id="IPR050179">
    <property type="entry name" value="Trans_hexapeptide_repeat"/>
</dbReference>
<dbReference type="EMBL" id="FNNZ01000001">
    <property type="protein sequence ID" value="SDW05028.1"/>
    <property type="molecule type" value="Genomic_DNA"/>
</dbReference>
<dbReference type="InterPro" id="IPR001451">
    <property type="entry name" value="Hexapep"/>
</dbReference>
<dbReference type="OrthoDB" id="1115300at2"/>
<reference evidence="7" key="1">
    <citation type="submission" date="2016-10" db="EMBL/GenBank/DDBJ databases">
        <authorList>
            <person name="Varghese N."/>
            <person name="Submissions S."/>
        </authorList>
    </citation>
    <scope>NUCLEOTIDE SEQUENCE [LARGE SCALE GENOMIC DNA]</scope>
    <source>
        <strain evidence="7">DSM 217</strain>
    </source>
</reference>
<dbReference type="AlphaFoldDB" id="A0A1H2QDZ6"/>
<keyword evidence="4 6" id="KW-0012">Acyltransferase</keyword>
<evidence type="ECO:0000256" key="5">
    <source>
        <dbReference type="PIRSR" id="PIRSR620019-2"/>
    </source>
</evidence>
<sequence length="223" mass="23783">MKKIILAGNAITADILLFYLRQDSRYQIVAATVDDGFEAAGNIDEVPSIPLSRLASEFAPGEVLIIMAMGYNDLNRDRASLFERLRAKGYALESYIHPDARVYSVNPIGEGSIILPGAVVEPHAQVGANTMVWCNATLAHHCKVGDNAWIASGAVISGQAVIGANTFLGVNATVVNKVSVGDFNVVGGGALITKDTKANTVHLARSAEELRYSADDYVKFFGV</sequence>
<dbReference type="SUPFAM" id="SSF51161">
    <property type="entry name" value="Trimeric LpxA-like enzymes"/>
    <property type="match status" value="1"/>
</dbReference>
<keyword evidence="7" id="KW-1185">Reference proteome</keyword>